<evidence type="ECO:0000256" key="2">
    <source>
        <dbReference type="ARBA" id="ARBA00012171"/>
    </source>
</evidence>
<dbReference type="GO" id="GO:0016990">
    <property type="term" value="F:arginine deiminase activity"/>
    <property type="evidence" value="ECO:0007669"/>
    <property type="project" value="UniProtKB-EC"/>
</dbReference>
<dbReference type="Proteomes" id="UP000325797">
    <property type="component" value="Chromosome"/>
</dbReference>
<dbReference type="PANTHER" id="PTHR47271:SF2">
    <property type="entry name" value="ARGININE DEIMINASE"/>
    <property type="match status" value="1"/>
</dbReference>
<organism evidence="4 5">
    <name type="scientific">Hypericibacter adhaerens</name>
    <dbReference type="NCBI Taxonomy" id="2602016"/>
    <lineage>
        <taxon>Bacteria</taxon>
        <taxon>Pseudomonadati</taxon>
        <taxon>Pseudomonadota</taxon>
        <taxon>Alphaproteobacteria</taxon>
        <taxon>Rhodospirillales</taxon>
        <taxon>Dongiaceae</taxon>
        <taxon>Hypericibacter</taxon>
    </lineage>
</organism>
<dbReference type="RefSeq" id="WP_151114364.1">
    <property type="nucleotide sequence ID" value="NZ_CP042582.1"/>
</dbReference>
<comment type="pathway">
    <text evidence="1">Amino-acid degradation; L-arginine degradation via ADI pathway; carbamoyl phosphate from L-arginine: step 1/2.</text>
</comment>
<proteinExistence type="predicted"/>
<name>A0A5J6MRY8_9PROT</name>
<dbReference type="PANTHER" id="PTHR47271">
    <property type="entry name" value="ARGININE DEIMINASE"/>
    <property type="match status" value="1"/>
</dbReference>
<comment type="catalytic activity">
    <reaction evidence="3">
        <text>L-arginine + H2O = L-citrulline + NH4(+)</text>
        <dbReference type="Rhea" id="RHEA:19597"/>
        <dbReference type="ChEBI" id="CHEBI:15377"/>
        <dbReference type="ChEBI" id="CHEBI:28938"/>
        <dbReference type="ChEBI" id="CHEBI:32682"/>
        <dbReference type="ChEBI" id="CHEBI:57743"/>
        <dbReference type="EC" id="3.5.3.6"/>
    </reaction>
</comment>
<sequence length="340" mass="37612">MLRNYPGIISEEDFRYHRMISIFASEPEPPFESVPEQTEIWGRRWGCSNDVGRLRVVLMHRPGDELNRVDVAKTMPEIGGFGDPKTGWYWRGAEGPNLAAMQEQHDRLTALLEQEGVEVVRLKRTATGRMKSCYTRDSCIAVKGGAIVTRLGARVRRGEERPVAETLIDIGCPILRTMSGNAIFEGGSFAWIDSATAVAAISSRGNMEGVRQLEEVLRSQDVKLLVISVPGYRLHIDGAFVMVDRDTALINPTQLPFDFLTELKERKIRLIDVHPEDSVWTINCLALRPGRVVMSEGVSPRTVDRLGAAGIEVVMVPYANVTSGGGGIHCSTSPLVRDDL</sequence>
<dbReference type="AlphaFoldDB" id="A0A5J6MRY8"/>
<dbReference type="EMBL" id="CP042582">
    <property type="protein sequence ID" value="QEX20093.1"/>
    <property type="molecule type" value="Genomic_DNA"/>
</dbReference>
<reference evidence="4 5" key="1">
    <citation type="submission" date="2019-08" db="EMBL/GenBank/DDBJ databases">
        <title>Hyperibacter terrae gen. nov., sp. nov. and Hyperibacter viscosus sp. nov., two new members in the family Rhodospirillaceae isolated from the rhizosphere of Hypericum perforatum.</title>
        <authorList>
            <person name="Noviana Z."/>
        </authorList>
    </citation>
    <scope>NUCLEOTIDE SEQUENCE [LARGE SCALE GENOMIC DNA]</scope>
    <source>
        <strain evidence="4 5">R5959</strain>
    </source>
</reference>
<dbReference type="EC" id="3.5.3.6" evidence="2"/>
<gene>
    <name evidence="4" type="ORF">FRZ61_00070</name>
</gene>
<dbReference type="SUPFAM" id="SSF55909">
    <property type="entry name" value="Pentein"/>
    <property type="match status" value="1"/>
</dbReference>
<keyword evidence="5" id="KW-1185">Reference proteome</keyword>
<dbReference type="GO" id="GO:0019546">
    <property type="term" value="P:L-arginine deiminase pathway"/>
    <property type="evidence" value="ECO:0007669"/>
    <property type="project" value="TreeGrafter"/>
</dbReference>
<evidence type="ECO:0000313" key="4">
    <source>
        <dbReference type="EMBL" id="QEX20093.1"/>
    </source>
</evidence>
<dbReference type="KEGG" id="hadh:FRZ61_00070"/>
<protein>
    <recommendedName>
        <fullName evidence="2">arginine deiminase</fullName>
        <ecNumber evidence="2">3.5.3.6</ecNumber>
    </recommendedName>
</protein>
<evidence type="ECO:0000256" key="3">
    <source>
        <dbReference type="ARBA" id="ARBA00049429"/>
    </source>
</evidence>
<evidence type="ECO:0000256" key="1">
    <source>
        <dbReference type="ARBA" id="ARBA00005213"/>
    </source>
</evidence>
<evidence type="ECO:0000313" key="5">
    <source>
        <dbReference type="Proteomes" id="UP000325797"/>
    </source>
</evidence>
<dbReference type="Pfam" id="PF19420">
    <property type="entry name" value="DDAH_eukar"/>
    <property type="match status" value="1"/>
</dbReference>
<accession>A0A5J6MRY8</accession>
<dbReference type="OrthoDB" id="9807502at2"/>
<dbReference type="Gene3D" id="3.75.10.10">
    <property type="entry name" value="L-arginine/glycine Amidinotransferase, Chain A"/>
    <property type="match status" value="1"/>
</dbReference>